<accession>A0A0B2VTU2</accession>
<name>A0A0B2VTU2_TOXCA</name>
<evidence type="ECO:0000313" key="2">
    <source>
        <dbReference type="EMBL" id="KHN84774.1"/>
    </source>
</evidence>
<evidence type="ECO:0000256" key="1">
    <source>
        <dbReference type="SAM" id="Coils"/>
    </source>
</evidence>
<keyword evidence="1" id="KW-0175">Coiled coil</keyword>
<organism evidence="2 3">
    <name type="scientific">Toxocara canis</name>
    <name type="common">Canine roundworm</name>
    <dbReference type="NCBI Taxonomy" id="6265"/>
    <lineage>
        <taxon>Eukaryota</taxon>
        <taxon>Metazoa</taxon>
        <taxon>Ecdysozoa</taxon>
        <taxon>Nematoda</taxon>
        <taxon>Chromadorea</taxon>
        <taxon>Rhabditida</taxon>
        <taxon>Spirurina</taxon>
        <taxon>Ascaridomorpha</taxon>
        <taxon>Ascaridoidea</taxon>
        <taxon>Toxocaridae</taxon>
        <taxon>Toxocara</taxon>
    </lineage>
</organism>
<dbReference type="AlphaFoldDB" id="A0A0B2VTU2"/>
<gene>
    <name evidence="2" type="ORF">Tcan_04280</name>
</gene>
<comment type="caution">
    <text evidence="2">The sequence shown here is derived from an EMBL/GenBank/DDBJ whole genome shotgun (WGS) entry which is preliminary data.</text>
</comment>
<keyword evidence="3" id="KW-1185">Reference proteome</keyword>
<sequence length="247" mass="28553">MSVTSEVRAVQVTISKVDVARTQAPMYVQCAVVLLLITVHLTISTVSAQNAELVFKPNEMKRFYSWEETKRTPEEDQLPSEYVKRKFYAWAGKRANRIPYDKRKFYHWAAESRMRTAEEVVENAEENSLLDEAIAFESAQVKRLEEKLSALKEEFHRLEHITANMKNVAESPKNMLEAVRIMEKQISLQNDLLRKLEEERSVTETVNASEGIVERSNCVAMLTSHLEALRIERRAKNIVALHLRNFS</sequence>
<reference evidence="2" key="1">
    <citation type="submission" date="2014-11" db="EMBL/GenBank/DDBJ databases">
        <title>Genetic blueprint of the zoonotic pathogen Toxocara canis.</title>
        <authorList>
            <person name="Zhu X.-Q."/>
            <person name="Korhonen P.K."/>
            <person name="Cai H."/>
            <person name="Young N.D."/>
            <person name="Nejsum P."/>
            <person name="von Samson-Himmelstjerna G."/>
            <person name="Boag P.R."/>
            <person name="Tan P."/>
            <person name="Li Q."/>
            <person name="Min J."/>
            <person name="Yang Y."/>
            <person name="Wang X."/>
            <person name="Fang X."/>
            <person name="Hall R.S."/>
            <person name="Hofmann A."/>
            <person name="Sternberg P.W."/>
            <person name="Jex A.R."/>
            <person name="Gasser R.B."/>
        </authorList>
    </citation>
    <scope>NUCLEOTIDE SEQUENCE [LARGE SCALE GENOMIC DNA]</scope>
    <source>
        <strain evidence="2">PN_DK_2014</strain>
    </source>
</reference>
<dbReference type="Proteomes" id="UP000031036">
    <property type="component" value="Unassembled WGS sequence"/>
</dbReference>
<evidence type="ECO:0000313" key="3">
    <source>
        <dbReference type="Proteomes" id="UP000031036"/>
    </source>
</evidence>
<dbReference type="EMBL" id="JPKZ01000903">
    <property type="protein sequence ID" value="KHN84774.1"/>
    <property type="molecule type" value="Genomic_DNA"/>
</dbReference>
<protein>
    <submittedName>
        <fullName evidence="2">Uncharacterized protein</fullName>
    </submittedName>
</protein>
<proteinExistence type="predicted"/>
<dbReference type="OrthoDB" id="5871243at2759"/>
<feature type="coiled-coil region" evidence="1">
    <location>
        <begin position="107"/>
        <end position="199"/>
    </location>
</feature>